<evidence type="ECO:0000313" key="3">
    <source>
        <dbReference type="Proteomes" id="UP000178859"/>
    </source>
</evidence>
<sequence>MARLEKILSKVLEVKENEIKDDSSPDNIENWDSFNGLMLISELENEFKISFTLDEITSVKTVADIKKALTKHGVKSNEL</sequence>
<dbReference type="Proteomes" id="UP000178859">
    <property type="component" value="Unassembled WGS sequence"/>
</dbReference>
<dbReference type="EMBL" id="MFDT01000033">
    <property type="protein sequence ID" value="OGE64832.1"/>
    <property type="molecule type" value="Genomic_DNA"/>
</dbReference>
<feature type="domain" description="Carrier" evidence="1">
    <location>
        <begin position="1"/>
        <end position="73"/>
    </location>
</feature>
<dbReference type="AlphaFoldDB" id="A0A1F5MHK3"/>
<evidence type="ECO:0000313" key="2">
    <source>
        <dbReference type="EMBL" id="OGE64832.1"/>
    </source>
</evidence>
<gene>
    <name evidence="2" type="ORF">A3I48_01095</name>
</gene>
<dbReference type="Gene3D" id="1.10.1200.10">
    <property type="entry name" value="ACP-like"/>
    <property type="match status" value="1"/>
</dbReference>
<proteinExistence type="predicted"/>
<name>A0A1F5MHK3_9BACT</name>
<dbReference type="SUPFAM" id="SSF47336">
    <property type="entry name" value="ACP-like"/>
    <property type="match status" value="1"/>
</dbReference>
<reference evidence="2 3" key="1">
    <citation type="journal article" date="2016" name="Nat. Commun.">
        <title>Thousands of microbial genomes shed light on interconnected biogeochemical processes in an aquifer system.</title>
        <authorList>
            <person name="Anantharaman K."/>
            <person name="Brown C.T."/>
            <person name="Hug L.A."/>
            <person name="Sharon I."/>
            <person name="Castelle C.J."/>
            <person name="Probst A.J."/>
            <person name="Thomas B.C."/>
            <person name="Singh A."/>
            <person name="Wilkins M.J."/>
            <person name="Karaoz U."/>
            <person name="Brodie E.L."/>
            <person name="Williams K.H."/>
            <person name="Hubbard S.S."/>
            <person name="Banfield J.F."/>
        </authorList>
    </citation>
    <scope>NUCLEOTIDE SEQUENCE [LARGE SCALE GENOMIC DNA]</scope>
</reference>
<comment type="caution">
    <text evidence="2">The sequence shown here is derived from an EMBL/GenBank/DDBJ whole genome shotgun (WGS) entry which is preliminary data.</text>
</comment>
<dbReference type="Pfam" id="PF00550">
    <property type="entry name" value="PP-binding"/>
    <property type="match status" value="1"/>
</dbReference>
<dbReference type="InterPro" id="IPR009081">
    <property type="entry name" value="PP-bd_ACP"/>
</dbReference>
<dbReference type="InterPro" id="IPR036736">
    <property type="entry name" value="ACP-like_sf"/>
</dbReference>
<evidence type="ECO:0000259" key="1">
    <source>
        <dbReference type="PROSITE" id="PS50075"/>
    </source>
</evidence>
<dbReference type="PROSITE" id="PS50075">
    <property type="entry name" value="CARRIER"/>
    <property type="match status" value="1"/>
</dbReference>
<protein>
    <submittedName>
        <fullName evidence="2">Acyl carrier protein</fullName>
    </submittedName>
</protein>
<accession>A0A1F5MHK3</accession>
<organism evidence="2 3">
    <name type="scientific">Candidatus Daviesbacteria bacterium RIFCSPLOWO2_02_FULL_36_7</name>
    <dbReference type="NCBI Taxonomy" id="1797792"/>
    <lineage>
        <taxon>Bacteria</taxon>
        <taxon>Candidatus Daviesiibacteriota</taxon>
    </lineage>
</organism>